<sequence>MGVTCAERVLQWTSRSSSLLLAPSTAHSRFTVVSLKHYTPTHYNGQGERRKVRQLRLRSGHLRQGEWRQVRQLRLRRRNLREGEWRQVRQLRLRCWNLCQGIDYHQT</sequence>
<name>A0A7I4FA29_PHYPA</name>
<organism evidence="1 2">
    <name type="scientific">Physcomitrium patens</name>
    <name type="common">Spreading-leaved earth moss</name>
    <name type="synonym">Physcomitrella patens</name>
    <dbReference type="NCBI Taxonomy" id="3218"/>
    <lineage>
        <taxon>Eukaryota</taxon>
        <taxon>Viridiplantae</taxon>
        <taxon>Streptophyta</taxon>
        <taxon>Embryophyta</taxon>
        <taxon>Bryophyta</taxon>
        <taxon>Bryophytina</taxon>
        <taxon>Bryopsida</taxon>
        <taxon>Funariidae</taxon>
        <taxon>Funariales</taxon>
        <taxon>Funariaceae</taxon>
        <taxon>Physcomitrium</taxon>
    </lineage>
</organism>
<accession>A0A7I4FA29</accession>
<evidence type="ECO:0000313" key="1">
    <source>
        <dbReference type="EnsemblPlants" id="Pp3c19_3750V3.2"/>
    </source>
</evidence>
<keyword evidence="2" id="KW-1185">Reference proteome</keyword>
<dbReference type="EnsemblPlants" id="Pp3c19_3750V3.2">
    <property type="protein sequence ID" value="Pp3c19_3750V3.2"/>
    <property type="gene ID" value="Pp3c19_3750"/>
</dbReference>
<proteinExistence type="predicted"/>
<reference evidence="1 2" key="2">
    <citation type="journal article" date="2018" name="Plant J.">
        <title>The Physcomitrella patens chromosome-scale assembly reveals moss genome structure and evolution.</title>
        <authorList>
            <person name="Lang D."/>
            <person name="Ullrich K.K."/>
            <person name="Murat F."/>
            <person name="Fuchs J."/>
            <person name="Jenkins J."/>
            <person name="Haas F.B."/>
            <person name="Piednoel M."/>
            <person name="Gundlach H."/>
            <person name="Van Bel M."/>
            <person name="Meyberg R."/>
            <person name="Vives C."/>
            <person name="Morata J."/>
            <person name="Symeonidi A."/>
            <person name="Hiss M."/>
            <person name="Muchero W."/>
            <person name="Kamisugi Y."/>
            <person name="Saleh O."/>
            <person name="Blanc G."/>
            <person name="Decker E.L."/>
            <person name="van Gessel N."/>
            <person name="Grimwood J."/>
            <person name="Hayes R.D."/>
            <person name="Graham S.W."/>
            <person name="Gunter L.E."/>
            <person name="McDaniel S.F."/>
            <person name="Hoernstein S.N.W."/>
            <person name="Larsson A."/>
            <person name="Li F.W."/>
            <person name="Perroud P.F."/>
            <person name="Phillips J."/>
            <person name="Ranjan P."/>
            <person name="Rokshar D.S."/>
            <person name="Rothfels C.J."/>
            <person name="Schneider L."/>
            <person name="Shu S."/>
            <person name="Stevenson D.W."/>
            <person name="Thummler F."/>
            <person name="Tillich M."/>
            <person name="Villarreal Aguilar J.C."/>
            <person name="Widiez T."/>
            <person name="Wong G.K."/>
            <person name="Wymore A."/>
            <person name="Zhang Y."/>
            <person name="Zimmer A.D."/>
            <person name="Quatrano R.S."/>
            <person name="Mayer K.F.X."/>
            <person name="Goodstein D."/>
            <person name="Casacuberta J.M."/>
            <person name="Vandepoele K."/>
            <person name="Reski R."/>
            <person name="Cuming A.C."/>
            <person name="Tuskan G.A."/>
            <person name="Maumus F."/>
            <person name="Salse J."/>
            <person name="Schmutz J."/>
            <person name="Rensing S.A."/>
        </authorList>
    </citation>
    <scope>NUCLEOTIDE SEQUENCE [LARGE SCALE GENOMIC DNA]</scope>
    <source>
        <strain evidence="1 2">cv. Gransden 2004</strain>
    </source>
</reference>
<dbReference type="Gramene" id="Pp3c19_3750V3.2">
    <property type="protein sequence ID" value="Pp3c19_3750V3.2"/>
    <property type="gene ID" value="Pp3c19_3750"/>
</dbReference>
<dbReference type="Proteomes" id="UP000006727">
    <property type="component" value="Chromosome 19"/>
</dbReference>
<reference evidence="1 2" key="1">
    <citation type="journal article" date="2008" name="Science">
        <title>The Physcomitrella genome reveals evolutionary insights into the conquest of land by plants.</title>
        <authorList>
            <person name="Rensing S."/>
            <person name="Lang D."/>
            <person name="Zimmer A."/>
            <person name="Terry A."/>
            <person name="Salamov A."/>
            <person name="Shapiro H."/>
            <person name="Nishiyama T."/>
            <person name="Perroud P.-F."/>
            <person name="Lindquist E."/>
            <person name="Kamisugi Y."/>
            <person name="Tanahashi T."/>
            <person name="Sakakibara K."/>
            <person name="Fujita T."/>
            <person name="Oishi K."/>
            <person name="Shin-I T."/>
            <person name="Kuroki Y."/>
            <person name="Toyoda A."/>
            <person name="Suzuki Y."/>
            <person name="Hashimoto A."/>
            <person name="Yamaguchi K."/>
            <person name="Sugano A."/>
            <person name="Kohara Y."/>
            <person name="Fujiyama A."/>
            <person name="Anterola A."/>
            <person name="Aoki S."/>
            <person name="Ashton N."/>
            <person name="Barbazuk W.B."/>
            <person name="Barker E."/>
            <person name="Bennetzen J."/>
            <person name="Bezanilla M."/>
            <person name="Blankenship R."/>
            <person name="Cho S.H."/>
            <person name="Dutcher S."/>
            <person name="Estelle M."/>
            <person name="Fawcett J.A."/>
            <person name="Gundlach H."/>
            <person name="Hanada K."/>
            <person name="Heyl A."/>
            <person name="Hicks K.A."/>
            <person name="Hugh J."/>
            <person name="Lohr M."/>
            <person name="Mayer K."/>
            <person name="Melkozernov A."/>
            <person name="Murata T."/>
            <person name="Nelson D."/>
            <person name="Pils B."/>
            <person name="Prigge M."/>
            <person name="Reiss B."/>
            <person name="Renner T."/>
            <person name="Rombauts S."/>
            <person name="Rushton P."/>
            <person name="Sanderfoot A."/>
            <person name="Schween G."/>
            <person name="Shiu S.-H."/>
            <person name="Stueber K."/>
            <person name="Theodoulou F.L."/>
            <person name="Tu H."/>
            <person name="Van de Peer Y."/>
            <person name="Verrier P.J."/>
            <person name="Waters E."/>
            <person name="Wood A."/>
            <person name="Yang L."/>
            <person name="Cove D."/>
            <person name="Cuming A."/>
            <person name="Hasebe M."/>
            <person name="Lucas S."/>
            <person name="Mishler D.B."/>
            <person name="Reski R."/>
            <person name="Grigoriev I."/>
            <person name="Quatrano R.S."/>
            <person name="Boore J.L."/>
        </authorList>
    </citation>
    <scope>NUCLEOTIDE SEQUENCE [LARGE SCALE GENOMIC DNA]</scope>
    <source>
        <strain evidence="1 2">cv. Gransden 2004</strain>
    </source>
</reference>
<dbReference type="EMBL" id="ABEU02000019">
    <property type="status" value="NOT_ANNOTATED_CDS"/>
    <property type="molecule type" value="Genomic_DNA"/>
</dbReference>
<evidence type="ECO:0000313" key="2">
    <source>
        <dbReference type="Proteomes" id="UP000006727"/>
    </source>
</evidence>
<dbReference type="AlphaFoldDB" id="A0A7I4FA29"/>
<protein>
    <submittedName>
        <fullName evidence="1">Uncharacterized protein</fullName>
    </submittedName>
</protein>
<reference evidence="1" key="3">
    <citation type="submission" date="2020-12" db="UniProtKB">
        <authorList>
            <consortium name="EnsemblPlants"/>
        </authorList>
    </citation>
    <scope>IDENTIFICATION</scope>
</reference>